<organism evidence="4 5">
    <name type="scientific">Porphyridium purpureum</name>
    <name type="common">Red alga</name>
    <name type="synonym">Porphyridium cruentum</name>
    <dbReference type="NCBI Taxonomy" id="35688"/>
    <lineage>
        <taxon>Eukaryota</taxon>
        <taxon>Rhodophyta</taxon>
        <taxon>Bangiophyceae</taxon>
        <taxon>Porphyridiales</taxon>
        <taxon>Porphyridiaceae</taxon>
        <taxon>Porphyridium</taxon>
    </lineage>
</organism>
<name>A0A5J4YSN0_PORPP</name>
<dbReference type="OrthoDB" id="201362at2759"/>
<reference evidence="5" key="1">
    <citation type="journal article" date="2019" name="Nat. Commun.">
        <title>Expansion of phycobilisome linker gene families in mesophilic red algae.</title>
        <authorList>
            <person name="Lee J."/>
            <person name="Kim D."/>
            <person name="Bhattacharya D."/>
            <person name="Yoon H.S."/>
        </authorList>
    </citation>
    <scope>NUCLEOTIDE SEQUENCE [LARGE SCALE GENOMIC DNA]</scope>
    <source>
        <strain evidence="5">CCMP 1328</strain>
    </source>
</reference>
<dbReference type="Pfam" id="PF07896">
    <property type="entry name" value="DUF1674"/>
    <property type="match status" value="1"/>
</dbReference>
<evidence type="ECO:0000256" key="3">
    <source>
        <dbReference type="SAM" id="MobiDB-lite"/>
    </source>
</evidence>
<proteinExistence type="inferred from homology"/>
<dbReference type="EMBL" id="VRMN01000004">
    <property type="protein sequence ID" value="KAA8494501.1"/>
    <property type="molecule type" value="Genomic_DNA"/>
</dbReference>
<accession>A0A5J4YSN0</accession>
<evidence type="ECO:0000313" key="4">
    <source>
        <dbReference type="EMBL" id="KAA8494501.1"/>
    </source>
</evidence>
<dbReference type="AlphaFoldDB" id="A0A5J4YSN0"/>
<evidence type="ECO:0000256" key="1">
    <source>
        <dbReference type="ARBA" id="ARBA00005701"/>
    </source>
</evidence>
<dbReference type="PANTHER" id="PTHR28524:SF3">
    <property type="entry name" value="SUCCINATE DEHYDROGENASE ASSEMBLY FACTOR 4, MITOCHONDRIAL"/>
    <property type="match status" value="1"/>
</dbReference>
<dbReference type="PANTHER" id="PTHR28524">
    <property type="entry name" value="SUCCINATE DEHYDROGENASE ASSEMBLY FACTOR 4, MITOCHONDRIAL"/>
    <property type="match status" value="1"/>
</dbReference>
<evidence type="ECO:0000313" key="5">
    <source>
        <dbReference type="Proteomes" id="UP000324585"/>
    </source>
</evidence>
<keyword evidence="5" id="KW-1185">Reference proteome</keyword>
<feature type="region of interest" description="Disordered" evidence="3">
    <location>
        <begin position="14"/>
        <end position="120"/>
    </location>
</feature>
<dbReference type="Proteomes" id="UP000324585">
    <property type="component" value="Unassembled WGS sequence"/>
</dbReference>
<feature type="compositionally biased region" description="Low complexity" evidence="3">
    <location>
        <begin position="53"/>
        <end position="65"/>
    </location>
</feature>
<gene>
    <name evidence="4" type="ORF">FVE85_2742</name>
</gene>
<comment type="caution">
    <text evidence="4">The sequence shown here is derived from an EMBL/GenBank/DDBJ whole genome shotgun (WGS) entry which is preliminary data.</text>
</comment>
<protein>
    <recommendedName>
        <fullName evidence="2">Succinate dehydrogenase assembly factor 4, mitochondrial</fullName>
    </recommendedName>
</protein>
<feature type="compositionally biased region" description="Basic and acidic residues" evidence="3">
    <location>
        <begin position="36"/>
        <end position="52"/>
    </location>
</feature>
<comment type="similarity">
    <text evidence="1">Belongs to the SDHAF4 family.</text>
</comment>
<dbReference type="InterPro" id="IPR012875">
    <property type="entry name" value="SDHF4"/>
</dbReference>
<evidence type="ECO:0000256" key="2">
    <source>
        <dbReference type="ARBA" id="ARBA00022170"/>
    </source>
</evidence>
<sequence>MNRVPRICRALATTVGGGYGVVRNPRVPTKSGAYRPQRESEAHPSEQAKKSADASGRSGARSGAAEETVLQQTKGRPVGEGESVEMWNDSAPAGKEWGGPHGYEPTRYGDWAKNGRVSDF</sequence>